<organism evidence="2 3">
    <name type="scientific">Psylliodes chrysocephalus</name>
    <dbReference type="NCBI Taxonomy" id="3402493"/>
    <lineage>
        <taxon>Eukaryota</taxon>
        <taxon>Metazoa</taxon>
        <taxon>Ecdysozoa</taxon>
        <taxon>Arthropoda</taxon>
        <taxon>Hexapoda</taxon>
        <taxon>Insecta</taxon>
        <taxon>Pterygota</taxon>
        <taxon>Neoptera</taxon>
        <taxon>Endopterygota</taxon>
        <taxon>Coleoptera</taxon>
        <taxon>Polyphaga</taxon>
        <taxon>Cucujiformia</taxon>
        <taxon>Chrysomeloidea</taxon>
        <taxon>Chrysomelidae</taxon>
        <taxon>Galerucinae</taxon>
        <taxon>Alticini</taxon>
        <taxon>Psylliodes</taxon>
    </lineage>
</organism>
<sequence length="322" mass="37415">MSKRSELILKSAIRISKENLDKADDNGSSEYEVPAPREPLGVPNARSKEKKNIKRKRNGAERSNVRKRYRNALEWIDTKAETLLNQGVEHKNRKGRIIKETRYVKEIKKKQVTVGAGLISRRLNSRNYSFKIINEEELKVCKSMFLNTLGISETYVTTALSKIRGSSTIIADQREKHNNRPERIKEAIKDSDITDIGRWKTDENKKDFKIGKIREISVKSSVPVTIFFKYEYDSADSEILKIRFLESEKRGRPPKANNSLIIPNNLKRLYNTELPVEEKKLKGLLWLCDKNKIPKMYHQFYRSLKCKKASEDGEDEELLLNE</sequence>
<keyword evidence="3" id="KW-1185">Reference proteome</keyword>
<reference evidence="2" key="1">
    <citation type="submission" date="2022-01" db="EMBL/GenBank/DDBJ databases">
        <authorList>
            <person name="King R."/>
        </authorList>
    </citation>
    <scope>NUCLEOTIDE SEQUENCE</scope>
</reference>
<dbReference type="Proteomes" id="UP001153636">
    <property type="component" value="Chromosome 5"/>
</dbReference>
<feature type="compositionally biased region" description="Basic residues" evidence="1">
    <location>
        <begin position="48"/>
        <end position="57"/>
    </location>
</feature>
<dbReference type="AlphaFoldDB" id="A0A9P0D303"/>
<feature type="region of interest" description="Disordered" evidence="1">
    <location>
        <begin position="18"/>
        <end position="63"/>
    </location>
</feature>
<dbReference type="EMBL" id="OV651817">
    <property type="protein sequence ID" value="CAH1110908.1"/>
    <property type="molecule type" value="Genomic_DNA"/>
</dbReference>
<evidence type="ECO:0000256" key="1">
    <source>
        <dbReference type="SAM" id="MobiDB-lite"/>
    </source>
</evidence>
<evidence type="ECO:0000313" key="2">
    <source>
        <dbReference type="EMBL" id="CAH1110908.1"/>
    </source>
</evidence>
<gene>
    <name evidence="2" type="ORF">PSYICH_LOCUS10930</name>
</gene>
<name>A0A9P0D303_9CUCU</name>
<proteinExistence type="predicted"/>
<protein>
    <submittedName>
        <fullName evidence="2">Uncharacterized protein</fullName>
    </submittedName>
</protein>
<accession>A0A9P0D303</accession>
<dbReference type="OrthoDB" id="6136790at2759"/>
<evidence type="ECO:0000313" key="3">
    <source>
        <dbReference type="Proteomes" id="UP001153636"/>
    </source>
</evidence>